<dbReference type="GO" id="GO:0004725">
    <property type="term" value="F:protein tyrosine phosphatase activity"/>
    <property type="evidence" value="ECO:0007669"/>
    <property type="project" value="InterPro"/>
</dbReference>
<comment type="caution">
    <text evidence="6">The sequence shown here is derived from an EMBL/GenBank/DDBJ whole genome shotgun (WGS) entry which is preliminary data.</text>
</comment>
<proteinExistence type="inferred from homology"/>
<evidence type="ECO:0000256" key="1">
    <source>
        <dbReference type="ARBA" id="ARBA00011063"/>
    </source>
</evidence>
<evidence type="ECO:0000256" key="2">
    <source>
        <dbReference type="ARBA" id="ARBA00022801"/>
    </source>
</evidence>
<evidence type="ECO:0000313" key="6">
    <source>
        <dbReference type="EMBL" id="TDF93560.1"/>
    </source>
</evidence>
<sequence>MNRILFVCTGNTCRSPMAEGILRRLAEDHGLQHIEVRSAGVAAYDGAPVSGHAAAILKEKGFHETLTSSALTGDQLNWADVVLTMTSGHKQHTIQRFPLFVDKIYTLKEFVDDTQAAERIAELEELVAELHVKRALSQPVTEEESRRLRALERELPDYDIADPFGGSMKLYRQCADEIESSLIKLLGKLKQ</sequence>
<dbReference type="Gene3D" id="3.40.50.2300">
    <property type="match status" value="1"/>
</dbReference>
<feature type="active site" description="Nucleophile" evidence="4">
    <location>
        <position position="8"/>
    </location>
</feature>
<name>A0A4R5KH35_9BACL</name>
<dbReference type="InterPro" id="IPR017867">
    <property type="entry name" value="Tyr_phospatase_low_mol_wt"/>
</dbReference>
<dbReference type="PANTHER" id="PTHR11717:SF31">
    <property type="entry name" value="LOW MOLECULAR WEIGHT PROTEIN-TYROSINE-PHOSPHATASE ETP-RELATED"/>
    <property type="match status" value="1"/>
</dbReference>
<protein>
    <submittedName>
        <fullName evidence="6">Low molecular weight protein arginine phosphatase</fullName>
    </submittedName>
</protein>
<comment type="similarity">
    <text evidence="1">Belongs to the low molecular weight phosphotyrosine protein phosphatase family.</text>
</comment>
<dbReference type="Proteomes" id="UP000295636">
    <property type="component" value="Unassembled WGS sequence"/>
</dbReference>
<dbReference type="InterPro" id="IPR050438">
    <property type="entry name" value="LMW_PTPase"/>
</dbReference>
<dbReference type="EMBL" id="SMRT01000016">
    <property type="protein sequence ID" value="TDF93560.1"/>
    <property type="molecule type" value="Genomic_DNA"/>
</dbReference>
<dbReference type="PRINTS" id="PR00719">
    <property type="entry name" value="LMWPTPASE"/>
</dbReference>
<accession>A0A4R5KH35</accession>
<organism evidence="6 7">
    <name type="scientific">Paenibacillus piri</name>
    <dbReference type="NCBI Taxonomy" id="2547395"/>
    <lineage>
        <taxon>Bacteria</taxon>
        <taxon>Bacillati</taxon>
        <taxon>Bacillota</taxon>
        <taxon>Bacilli</taxon>
        <taxon>Bacillales</taxon>
        <taxon>Paenibacillaceae</taxon>
        <taxon>Paenibacillus</taxon>
    </lineage>
</organism>
<evidence type="ECO:0000256" key="4">
    <source>
        <dbReference type="PIRSR" id="PIRSR617867-1"/>
    </source>
</evidence>
<feature type="domain" description="Phosphotyrosine protein phosphatase I" evidence="5">
    <location>
        <begin position="2"/>
        <end position="188"/>
    </location>
</feature>
<dbReference type="RefSeq" id="WP_133234031.1">
    <property type="nucleotide sequence ID" value="NZ_SMRT01000016.1"/>
</dbReference>
<dbReference type="SUPFAM" id="SSF52788">
    <property type="entry name" value="Phosphotyrosine protein phosphatases I"/>
    <property type="match status" value="1"/>
</dbReference>
<reference evidence="6 7" key="1">
    <citation type="submission" date="2019-03" db="EMBL/GenBank/DDBJ databases">
        <title>This is whole genome sequence of Paenibacillus sp MS74 strain.</title>
        <authorList>
            <person name="Trinh H.N."/>
        </authorList>
    </citation>
    <scope>NUCLEOTIDE SEQUENCE [LARGE SCALE GENOMIC DNA]</scope>
    <source>
        <strain evidence="6 7">MS74</strain>
    </source>
</reference>
<dbReference type="InterPro" id="IPR023485">
    <property type="entry name" value="Ptyr_pPase"/>
</dbReference>
<feature type="active site" evidence="4">
    <location>
        <position position="14"/>
    </location>
</feature>
<dbReference type="PANTHER" id="PTHR11717">
    <property type="entry name" value="LOW MOLECULAR WEIGHT PROTEIN TYROSINE PHOSPHATASE"/>
    <property type="match status" value="1"/>
</dbReference>
<evidence type="ECO:0000256" key="3">
    <source>
        <dbReference type="ARBA" id="ARBA00022912"/>
    </source>
</evidence>
<dbReference type="SMART" id="SM00226">
    <property type="entry name" value="LMWPc"/>
    <property type="match status" value="1"/>
</dbReference>
<evidence type="ECO:0000313" key="7">
    <source>
        <dbReference type="Proteomes" id="UP000295636"/>
    </source>
</evidence>
<dbReference type="AlphaFoldDB" id="A0A4R5KH35"/>
<keyword evidence="3" id="KW-0904">Protein phosphatase</keyword>
<dbReference type="OrthoDB" id="9784339at2"/>
<gene>
    <name evidence="6" type="ORF">E1757_26910</name>
</gene>
<evidence type="ECO:0000259" key="5">
    <source>
        <dbReference type="SMART" id="SM00226"/>
    </source>
</evidence>
<dbReference type="CDD" id="cd16344">
    <property type="entry name" value="LMWPAP"/>
    <property type="match status" value="1"/>
</dbReference>
<keyword evidence="2" id="KW-0378">Hydrolase</keyword>
<dbReference type="InterPro" id="IPR036196">
    <property type="entry name" value="Ptyr_pPase_sf"/>
</dbReference>
<keyword evidence="7" id="KW-1185">Reference proteome</keyword>
<dbReference type="Pfam" id="PF01451">
    <property type="entry name" value="LMWPc"/>
    <property type="match status" value="1"/>
</dbReference>